<evidence type="ECO:0000259" key="2">
    <source>
        <dbReference type="PROSITE" id="PS51740"/>
    </source>
</evidence>
<dbReference type="EMBL" id="NRQW01000122">
    <property type="protein sequence ID" value="PLZ92369.1"/>
    <property type="molecule type" value="Genomic_DNA"/>
</dbReference>
<dbReference type="InterPro" id="IPR037914">
    <property type="entry name" value="SpoVT-AbrB_sf"/>
</dbReference>
<evidence type="ECO:0000256" key="1">
    <source>
        <dbReference type="PROSITE-ProRule" id="PRU01076"/>
    </source>
</evidence>
<name>A0A2N6K696_FISMU</name>
<comment type="caution">
    <text evidence="3">The sequence shown here is derived from an EMBL/GenBank/DDBJ whole genome shotgun (WGS) entry which is preliminary data.</text>
</comment>
<dbReference type="SUPFAM" id="SSF89447">
    <property type="entry name" value="AbrB/MazE/MraZ-like"/>
    <property type="match status" value="1"/>
</dbReference>
<dbReference type="Pfam" id="PF04014">
    <property type="entry name" value="MazE_antitoxin"/>
    <property type="match status" value="1"/>
</dbReference>
<dbReference type="Gene3D" id="2.10.260.10">
    <property type="match status" value="1"/>
</dbReference>
<organism evidence="3 4">
    <name type="scientific">Fischerella muscicola CCMEE 5323</name>
    <dbReference type="NCBI Taxonomy" id="2019572"/>
    <lineage>
        <taxon>Bacteria</taxon>
        <taxon>Bacillati</taxon>
        <taxon>Cyanobacteriota</taxon>
        <taxon>Cyanophyceae</taxon>
        <taxon>Nostocales</taxon>
        <taxon>Hapalosiphonaceae</taxon>
        <taxon>Fischerella</taxon>
    </lineage>
</organism>
<protein>
    <submittedName>
        <fullName evidence="3">AbrB/MazE/SpoVT family DNA-binding domain-containing protein</fullName>
    </submittedName>
</protein>
<evidence type="ECO:0000313" key="3">
    <source>
        <dbReference type="EMBL" id="PLZ92369.1"/>
    </source>
</evidence>
<keyword evidence="4" id="KW-1185">Reference proteome</keyword>
<reference evidence="3 4" key="1">
    <citation type="submission" date="2017-08" db="EMBL/GenBank/DDBJ databases">
        <title>Genomes of Fischerella (Mastigocladus) sp. strains.</title>
        <authorList>
            <person name="Miller S.R."/>
        </authorList>
    </citation>
    <scope>NUCLEOTIDE SEQUENCE [LARGE SCALE GENOMIC DNA]</scope>
    <source>
        <strain evidence="3 4">CCMEE 5323</strain>
    </source>
</reference>
<gene>
    <name evidence="3" type="ORF">CEN44_06135</name>
</gene>
<accession>A0A2N6K696</accession>
<keyword evidence="1 3" id="KW-0238">DNA-binding</keyword>
<sequence length="80" mass="8845">MSIATITSKGQTTIPKEIREKLNLRPGDRISFFIEADGRVYIQPLNVHVEDLSGVLYKPGRKAVSVEQMNEAIEQCGGSL</sequence>
<dbReference type="InterPro" id="IPR007159">
    <property type="entry name" value="SpoVT-AbrB_dom"/>
</dbReference>
<proteinExistence type="predicted"/>
<evidence type="ECO:0000313" key="4">
    <source>
        <dbReference type="Proteomes" id="UP000235036"/>
    </source>
</evidence>
<dbReference type="PROSITE" id="PS51740">
    <property type="entry name" value="SPOVT_ABRB"/>
    <property type="match status" value="1"/>
</dbReference>
<dbReference type="SMART" id="SM00966">
    <property type="entry name" value="SpoVT_AbrB"/>
    <property type="match status" value="1"/>
</dbReference>
<dbReference type="GO" id="GO:0003677">
    <property type="term" value="F:DNA binding"/>
    <property type="evidence" value="ECO:0007669"/>
    <property type="project" value="UniProtKB-UniRule"/>
</dbReference>
<dbReference type="Proteomes" id="UP000235036">
    <property type="component" value="Unassembled WGS sequence"/>
</dbReference>
<dbReference type="RefSeq" id="WP_016869549.1">
    <property type="nucleotide sequence ID" value="NZ_CAWNVR010000186.1"/>
</dbReference>
<feature type="domain" description="SpoVT-AbrB" evidence="2">
    <location>
        <begin position="1"/>
        <end position="47"/>
    </location>
</feature>
<dbReference type="NCBIfam" id="TIGR01439">
    <property type="entry name" value="lp_hng_hel_AbrB"/>
    <property type="match status" value="1"/>
</dbReference>
<dbReference type="AlphaFoldDB" id="A0A2N6K696"/>